<comment type="caution">
    <text evidence="2">The sequence shown here is derived from an EMBL/GenBank/DDBJ whole genome shotgun (WGS) entry which is preliminary data.</text>
</comment>
<dbReference type="PANTHER" id="PTHR46599">
    <property type="entry name" value="PIGGYBAC TRANSPOSABLE ELEMENT-DERIVED PROTEIN 4"/>
    <property type="match status" value="1"/>
</dbReference>
<dbReference type="EMBL" id="CAKOFQ010006769">
    <property type="protein sequence ID" value="CAH1970108.1"/>
    <property type="molecule type" value="Genomic_DNA"/>
</dbReference>
<dbReference type="InterPro" id="IPR011011">
    <property type="entry name" value="Znf_FYVE_PHD"/>
</dbReference>
<protein>
    <recommendedName>
        <fullName evidence="1">PiggyBac transposable element-derived protein domain-containing protein</fullName>
    </recommendedName>
</protein>
<dbReference type="AlphaFoldDB" id="A0A9P0KG36"/>
<evidence type="ECO:0000313" key="2">
    <source>
        <dbReference type="EMBL" id="CAH1970108.1"/>
    </source>
</evidence>
<dbReference type="PANTHER" id="PTHR46599:SF6">
    <property type="entry name" value="DUAL SPECIFICITY PHOSPHATASE 26"/>
    <property type="match status" value="1"/>
</dbReference>
<dbReference type="OrthoDB" id="6077919at2759"/>
<dbReference type="SUPFAM" id="SSF57903">
    <property type="entry name" value="FYVE/PHD zinc finger"/>
    <property type="match status" value="1"/>
</dbReference>
<dbReference type="Pfam" id="PF13843">
    <property type="entry name" value="DDE_Tnp_1_7"/>
    <property type="match status" value="1"/>
</dbReference>
<dbReference type="InterPro" id="IPR029526">
    <property type="entry name" value="PGBD"/>
</dbReference>
<proteinExistence type="predicted"/>
<dbReference type="Proteomes" id="UP001152888">
    <property type="component" value="Unassembled WGS sequence"/>
</dbReference>
<evidence type="ECO:0000313" key="3">
    <source>
        <dbReference type="Proteomes" id="UP001152888"/>
    </source>
</evidence>
<reference evidence="2" key="1">
    <citation type="submission" date="2022-03" db="EMBL/GenBank/DDBJ databases">
        <authorList>
            <person name="Sayadi A."/>
        </authorList>
    </citation>
    <scope>NUCLEOTIDE SEQUENCE</scope>
</reference>
<keyword evidence="3" id="KW-1185">Reference proteome</keyword>
<name>A0A9P0KG36_ACAOB</name>
<gene>
    <name evidence="2" type="ORF">ACAOBT_LOCUS8740</name>
</gene>
<evidence type="ECO:0000259" key="1">
    <source>
        <dbReference type="Pfam" id="PF13843"/>
    </source>
</evidence>
<sequence length="178" mass="20213">MHHGKTIDPNSGAARKPEIITFYNCTKGAVDVVDEMCGTYSTARKTNRWPLSAFFHLLDVVGVNSFGISSYNEKGDQRLMRRTWLKELAKELVSPYMRSRLQIANLPKFIRTNIIEILQEGEPAAEEEQAEQDSRKRKRCKLCARTGNKSYHTCAICKIYICGNHGKLTCLNCLKNTP</sequence>
<feature type="domain" description="PiggyBac transposable element-derived protein" evidence="1">
    <location>
        <begin position="14"/>
        <end position="66"/>
    </location>
</feature>
<accession>A0A9P0KG36</accession>
<organism evidence="2 3">
    <name type="scientific">Acanthoscelides obtectus</name>
    <name type="common">Bean weevil</name>
    <name type="synonym">Bruchus obtectus</name>
    <dbReference type="NCBI Taxonomy" id="200917"/>
    <lineage>
        <taxon>Eukaryota</taxon>
        <taxon>Metazoa</taxon>
        <taxon>Ecdysozoa</taxon>
        <taxon>Arthropoda</taxon>
        <taxon>Hexapoda</taxon>
        <taxon>Insecta</taxon>
        <taxon>Pterygota</taxon>
        <taxon>Neoptera</taxon>
        <taxon>Endopterygota</taxon>
        <taxon>Coleoptera</taxon>
        <taxon>Polyphaga</taxon>
        <taxon>Cucujiformia</taxon>
        <taxon>Chrysomeloidea</taxon>
        <taxon>Chrysomelidae</taxon>
        <taxon>Bruchinae</taxon>
        <taxon>Bruchini</taxon>
        <taxon>Acanthoscelides</taxon>
    </lineage>
</organism>